<keyword evidence="1" id="KW-0732">Signal</keyword>
<sequence>MKRIGFCFVLLISVFSFAQTRVGEVQFNNSDVFEEEELMLNGAGAKDKLYAIGLYLNFEVDGVDDGILVAEKNENMALTIKVLSSSLNSDKLKEVLRNGLERATDGNSYLLEDQIRKFFTYIPKEVNKHDILKITFKKDKGLTVYRNMESLGTLNNLDFKKAFFKIWLGENPTDEELKEDLLGSLQTNPVLGRWKVYDKRTGVATSIVQIYVIKNSVFGVIERMLRQSERDAVCYECKGDDKNKQVEGLVVLKRLRPKGENKYAGGKFTNIKNGEVSDCQIWVDEDEEDILNVRYKGSGGTHKWKRIKK</sequence>
<keyword evidence="5" id="KW-1185">Reference proteome</keyword>
<dbReference type="Proteomes" id="UP001597459">
    <property type="component" value="Unassembled WGS sequence"/>
</dbReference>
<evidence type="ECO:0000313" key="5">
    <source>
        <dbReference type="Proteomes" id="UP001597459"/>
    </source>
</evidence>
<accession>A0ABW5N7H1</accession>
<reference evidence="5" key="1">
    <citation type="journal article" date="2019" name="Int. J. Syst. Evol. Microbiol.">
        <title>The Global Catalogue of Microorganisms (GCM) 10K type strain sequencing project: providing services to taxonomists for standard genome sequencing and annotation.</title>
        <authorList>
            <consortium name="The Broad Institute Genomics Platform"/>
            <consortium name="The Broad Institute Genome Sequencing Center for Infectious Disease"/>
            <person name="Wu L."/>
            <person name="Ma J."/>
        </authorList>
    </citation>
    <scope>NUCLEOTIDE SEQUENCE [LARGE SCALE GENOMIC DNA]</scope>
    <source>
        <strain evidence="5">KCTC 42423</strain>
    </source>
</reference>
<dbReference type="Pfam" id="PF09917">
    <property type="entry name" value="DUF2147"/>
    <property type="match status" value="1"/>
</dbReference>
<dbReference type="Gene3D" id="2.40.128.520">
    <property type="match status" value="1"/>
</dbReference>
<proteinExistence type="predicted"/>
<feature type="chain" id="PRO_5045261939" evidence="1">
    <location>
        <begin position="19"/>
        <end position="309"/>
    </location>
</feature>
<organism evidence="4 5">
    <name type="scientific">Aquimarina hainanensis</name>
    <dbReference type="NCBI Taxonomy" id="1578017"/>
    <lineage>
        <taxon>Bacteria</taxon>
        <taxon>Pseudomonadati</taxon>
        <taxon>Bacteroidota</taxon>
        <taxon>Flavobacteriia</taxon>
        <taxon>Flavobacteriales</taxon>
        <taxon>Flavobacteriaceae</taxon>
        <taxon>Aquimarina</taxon>
    </lineage>
</organism>
<dbReference type="Pfam" id="PF16036">
    <property type="entry name" value="Chalcone_3"/>
    <property type="match status" value="1"/>
</dbReference>
<evidence type="ECO:0000256" key="1">
    <source>
        <dbReference type="SAM" id="SignalP"/>
    </source>
</evidence>
<dbReference type="InterPro" id="IPR019223">
    <property type="entry name" value="DUF2147"/>
</dbReference>
<protein>
    <submittedName>
        <fullName evidence="4">Chalcone isomerase family protein</fullName>
    </submittedName>
</protein>
<dbReference type="InterPro" id="IPR036298">
    <property type="entry name" value="Chalcone_isomerase_sf"/>
</dbReference>
<evidence type="ECO:0000259" key="3">
    <source>
        <dbReference type="Pfam" id="PF16036"/>
    </source>
</evidence>
<feature type="domain" description="Chalcone isomerase" evidence="3">
    <location>
        <begin position="20"/>
        <end position="183"/>
    </location>
</feature>
<dbReference type="GO" id="GO:0016853">
    <property type="term" value="F:isomerase activity"/>
    <property type="evidence" value="ECO:0007669"/>
    <property type="project" value="UniProtKB-KW"/>
</dbReference>
<dbReference type="EMBL" id="JBHULX010000021">
    <property type="protein sequence ID" value="MFD2591482.1"/>
    <property type="molecule type" value="Genomic_DNA"/>
</dbReference>
<dbReference type="SUPFAM" id="SSF54626">
    <property type="entry name" value="Chalcone isomerase"/>
    <property type="match status" value="1"/>
</dbReference>
<evidence type="ECO:0000259" key="2">
    <source>
        <dbReference type="Pfam" id="PF09917"/>
    </source>
</evidence>
<dbReference type="Gene3D" id="3.50.70.10">
    <property type="match status" value="1"/>
</dbReference>
<dbReference type="RefSeq" id="WP_176028810.1">
    <property type="nucleotide sequence ID" value="NZ_JBHSJV010000001.1"/>
</dbReference>
<evidence type="ECO:0000313" key="4">
    <source>
        <dbReference type="EMBL" id="MFD2591482.1"/>
    </source>
</evidence>
<dbReference type="InterPro" id="IPR016087">
    <property type="entry name" value="Chalcone_isomerase"/>
</dbReference>
<dbReference type="InterPro" id="IPR016088">
    <property type="entry name" value="Chalcone_isomerase_3-sand"/>
</dbReference>
<keyword evidence="4" id="KW-0413">Isomerase</keyword>
<gene>
    <name evidence="4" type="ORF">ACFSTE_11655</name>
</gene>
<comment type="caution">
    <text evidence="4">The sequence shown here is derived from an EMBL/GenBank/DDBJ whole genome shotgun (WGS) entry which is preliminary data.</text>
</comment>
<name>A0ABW5N7H1_9FLAO</name>
<feature type="signal peptide" evidence="1">
    <location>
        <begin position="1"/>
        <end position="18"/>
    </location>
</feature>
<feature type="domain" description="DUF2147" evidence="2">
    <location>
        <begin position="192"/>
        <end position="306"/>
    </location>
</feature>